<dbReference type="EMBL" id="JAIWYP010000004">
    <property type="protein sequence ID" value="KAH3837338.1"/>
    <property type="molecule type" value="Genomic_DNA"/>
</dbReference>
<evidence type="ECO:0000256" key="1">
    <source>
        <dbReference type="SAM" id="MobiDB-lite"/>
    </source>
</evidence>
<proteinExistence type="predicted"/>
<protein>
    <submittedName>
        <fullName evidence="2">Uncharacterized protein</fullName>
    </submittedName>
</protein>
<keyword evidence="3" id="KW-1185">Reference proteome</keyword>
<reference evidence="2" key="1">
    <citation type="journal article" date="2019" name="bioRxiv">
        <title>The Genome of the Zebra Mussel, Dreissena polymorpha: A Resource for Invasive Species Research.</title>
        <authorList>
            <person name="McCartney M.A."/>
            <person name="Auch B."/>
            <person name="Kono T."/>
            <person name="Mallez S."/>
            <person name="Zhang Y."/>
            <person name="Obille A."/>
            <person name="Becker A."/>
            <person name="Abrahante J.E."/>
            <person name="Garbe J."/>
            <person name="Badalamenti J.P."/>
            <person name="Herman A."/>
            <person name="Mangelson H."/>
            <person name="Liachko I."/>
            <person name="Sullivan S."/>
            <person name="Sone E.D."/>
            <person name="Koren S."/>
            <person name="Silverstein K.A.T."/>
            <person name="Beckman K.B."/>
            <person name="Gohl D.M."/>
        </authorList>
    </citation>
    <scope>NUCLEOTIDE SEQUENCE</scope>
    <source>
        <strain evidence="2">Duluth1</strain>
        <tissue evidence="2">Whole animal</tissue>
    </source>
</reference>
<gene>
    <name evidence="2" type="ORF">DPMN_110724</name>
</gene>
<evidence type="ECO:0000313" key="2">
    <source>
        <dbReference type="EMBL" id="KAH3837338.1"/>
    </source>
</evidence>
<organism evidence="2 3">
    <name type="scientific">Dreissena polymorpha</name>
    <name type="common">Zebra mussel</name>
    <name type="synonym">Mytilus polymorpha</name>
    <dbReference type="NCBI Taxonomy" id="45954"/>
    <lineage>
        <taxon>Eukaryota</taxon>
        <taxon>Metazoa</taxon>
        <taxon>Spiralia</taxon>
        <taxon>Lophotrochozoa</taxon>
        <taxon>Mollusca</taxon>
        <taxon>Bivalvia</taxon>
        <taxon>Autobranchia</taxon>
        <taxon>Heteroconchia</taxon>
        <taxon>Euheterodonta</taxon>
        <taxon>Imparidentia</taxon>
        <taxon>Neoheterodontei</taxon>
        <taxon>Myida</taxon>
        <taxon>Dreissenoidea</taxon>
        <taxon>Dreissenidae</taxon>
        <taxon>Dreissena</taxon>
    </lineage>
</organism>
<name>A0A9D4KCK8_DREPO</name>
<sequence length="169" mass="18935">MIRCPCASRPMSDLCADLESNRATPWVCAASICSCHENNSNSSEVSRFCPEPDHLQSLIPRMVMFNFLIPADTCTVFPVSYIVQTLHVPRVVVVLVKDDGLRPDCFQLTLAFTVRRQRPPAEGPPFNRYVMSAVILFGVSVAIRFQQDRVASPRPNSPPFSARALDRPW</sequence>
<accession>A0A9D4KCK8</accession>
<evidence type="ECO:0000313" key="3">
    <source>
        <dbReference type="Proteomes" id="UP000828390"/>
    </source>
</evidence>
<reference evidence="2" key="2">
    <citation type="submission" date="2020-11" db="EMBL/GenBank/DDBJ databases">
        <authorList>
            <person name="McCartney M.A."/>
            <person name="Auch B."/>
            <person name="Kono T."/>
            <person name="Mallez S."/>
            <person name="Becker A."/>
            <person name="Gohl D.M."/>
            <person name="Silverstein K.A.T."/>
            <person name="Koren S."/>
            <person name="Bechman K.B."/>
            <person name="Herman A."/>
            <person name="Abrahante J.E."/>
            <person name="Garbe J."/>
        </authorList>
    </citation>
    <scope>NUCLEOTIDE SEQUENCE</scope>
    <source>
        <strain evidence="2">Duluth1</strain>
        <tissue evidence="2">Whole animal</tissue>
    </source>
</reference>
<feature type="region of interest" description="Disordered" evidence="1">
    <location>
        <begin position="150"/>
        <end position="169"/>
    </location>
</feature>
<dbReference type="AlphaFoldDB" id="A0A9D4KCK8"/>
<dbReference type="PROSITE" id="PS51257">
    <property type="entry name" value="PROKAR_LIPOPROTEIN"/>
    <property type="match status" value="1"/>
</dbReference>
<dbReference type="Proteomes" id="UP000828390">
    <property type="component" value="Unassembled WGS sequence"/>
</dbReference>
<comment type="caution">
    <text evidence="2">The sequence shown here is derived from an EMBL/GenBank/DDBJ whole genome shotgun (WGS) entry which is preliminary data.</text>
</comment>